<protein>
    <recommendedName>
        <fullName evidence="3">Lipocalin-like protein</fullName>
    </recommendedName>
</protein>
<dbReference type="EMBL" id="QJTD01000002">
    <property type="protein sequence ID" value="PYE82018.1"/>
    <property type="molecule type" value="Genomic_DNA"/>
</dbReference>
<dbReference type="Proteomes" id="UP000248054">
    <property type="component" value="Unassembled WGS sequence"/>
</dbReference>
<reference evidence="1 2" key="1">
    <citation type="submission" date="2018-06" db="EMBL/GenBank/DDBJ databases">
        <title>Genomic Encyclopedia of Type Strains, Phase III (KMG-III): the genomes of soil and plant-associated and newly described type strains.</title>
        <authorList>
            <person name="Whitman W."/>
        </authorList>
    </citation>
    <scope>NUCLEOTIDE SEQUENCE [LARGE SCALE GENOMIC DNA]</scope>
    <source>
        <strain evidence="1 2">CECT 7945</strain>
    </source>
</reference>
<name>A0A2V4Y0T2_9FLAO</name>
<gene>
    <name evidence="1" type="ORF">DFQ11_102598</name>
</gene>
<dbReference type="AlphaFoldDB" id="A0A2V4Y0T2"/>
<sequence>MTIGFITLIGCGTNDQKNNLIGIWESYETHHTKVALTFYKDSVSTESFGGEMRTNSKWKVDESKIYLKQVQHKDIILKNNLNYEYELNKTKDTMWIKVDNGTVNEFTTMKKVTENPFTSEL</sequence>
<evidence type="ECO:0008006" key="3">
    <source>
        <dbReference type="Google" id="ProtNLM"/>
    </source>
</evidence>
<organism evidence="1 2">
    <name type="scientific">Winogradskyella epiphytica</name>
    <dbReference type="NCBI Taxonomy" id="262005"/>
    <lineage>
        <taxon>Bacteria</taxon>
        <taxon>Pseudomonadati</taxon>
        <taxon>Bacteroidota</taxon>
        <taxon>Flavobacteriia</taxon>
        <taxon>Flavobacteriales</taxon>
        <taxon>Flavobacteriaceae</taxon>
        <taxon>Winogradskyella</taxon>
    </lineage>
</organism>
<accession>A0A2V4Y0T2</accession>
<keyword evidence="2" id="KW-1185">Reference proteome</keyword>
<evidence type="ECO:0000313" key="1">
    <source>
        <dbReference type="EMBL" id="PYE82018.1"/>
    </source>
</evidence>
<comment type="caution">
    <text evidence="1">The sequence shown here is derived from an EMBL/GenBank/DDBJ whole genome shotgun (WGS) entry which is preliminary data.</text>
</comment>
<evidence type="ECO:0000313" key="2">
    <source>
        <dbReference type="Proteomes" id="UP000248054"/>
    </source>
</evidence>
<proteinExistence type="predicted"/>